<feature type="signal peptide" evidence="2">
    <location>
        <begin position="1"/>
        <end position="19"/>
    </location>
</feature>
<keyword evidence="5" id="KW-1185">Reference proteome</keyword>
<sequence length="293" mass="34082">MKKTLPLLFFAFISLFSCTSPPKEIAEAYFSLGNSYYNDGDYEQAIEYYKKAEKYKSNTERLYYNLAMAYIHTQQYQEAEKLLKQLEEKDKNNIKVLSVLGYLEASKKNYEKAEEYYIKAIEISPYDEKLYHNMAVFLAEQGREKKALEYSEKAYTIKQDEKKIKVLYAYLNLKNNPDDTDALMLAEEAARADQSNTKLLFLLVYTYEKKEKYADAVSLLNIIIATDKENREALFDRARMHLLYTGETKQGLEDLKSAMEKGYDNQKKIQQLLNSPLLLAKKEAEEILSSASK</sequence>
<evidence type="ECO:0000313" key="5">
    <source>
        <dbReference type="Proteomes" id="UP001466331"/>
    </source>
</evidence>
<dbReference type="SMART" id="SM00028">
    <property type="entry name" value="TPR"/>
    <property type="match status" value="5"/>
</dbReference>
<keyword evidence="2" id="KW-0732">Signal</keyword>
<evidence type="ECO:0000256" key="2">
    <source>
        <dbReference type="SAM" id="SignalP"/>
    </source>
</evidence>
<dbReference type="InterPro" id="IPR019734">
    <property type="entry name" value="TPR_rpt"/>
</dbReference>
<protein>
    <submittedName>
        <fullName evidence="4">Tetratricopeptide repeat protein</fullName>
    </submittedName>
</protein>
<feature type="repeat" description="TPR" evidence="1">
    <location>
        <begin position="60"/>
        <end position="93"/>
    </location>
</feature>
<dbReference type="PROSITE" id="PS51257">
    <property type="entry name" value="PROKAR_LIPOPROTEIN"/>
    <property type="match status" value="1"/>
</dbReference>
<feature type="chain" id="PRO_5046985683" evidence="2">
    <location>
        <begin position="20"/>
        <end position="293"/>
    </location>
</feature>
<organism evidence="4 5">
    <name type="scientific">Rarispira pelagica</name>
    <dbReference type="NCBI Taxonomy" id="3141764"/>
    <lineage>
        <taxon>Bacteria</taxon>
        <taxon>Pseudomonadati</taxon>
        <taxon>Spirochaetota</taxon>
        <taxon>Spirochaetia</taxon>
        <taxon>Winmispirales</taxon>
        <taxon>Winmispiraceae</taxon>
        <taxon>Rarispira</taxon>
    </lineage>
</organism>
<gene>
    <name evidence="4" type="ORF">WKV44_08180</name>
</gene>
<dbReference type="PANTHER" id="PTHR12558:SF13">
    <property type="entry name" value="CELL DIVISION CYCLE PROTEIN 27 HOMOLOG"/>
    <property type="match status" value="1"/>
</dbReference>
<dbReference type="Gene3D" id="1.25.40.10">
    <property type="entry name" value="Tetratricopeptide repeat domain"/>
    <property type="match status" value="2"/>
</dbReference>
<dbReference type="RefSeq" id="WP_420069963.1">
    <property type="nucleotide sequence ID" value="NZ_JBCHKQ010000003.1"/>
</dbReference>
<dbReference type="PROSITE" id="PS50293">
    <property type="entry name" value="TPR_REGION"/>
    <property type="match status" value="1"/>
</dbReference>
<dbReference type="PANTHER" id="PTHR12558">
    <property type="entry name" value="CELL DIVISION CYCLE 16,23,27"/>
    <property type="match status" value="1"/>
</dbReference>
<reference evidence="4 5" key="1">
    <citation type="submission" date="2024-03" db="EMBL/GenBank/DDBJ databases">
        <title>Ignisphaera cupida sp. nov., a hyperthermophilic hydrolytic archaeon from a hot spring of Kamchatka, and proposal of Ignisphaeraceae fam. nov.</title>
        <authorList>
            <person name="Podosokorskaya O.A."/>
            <person name="Elcheninov A.G."/>
            <person name="Maltseva A.I."/>
            <person name="Zayulina K.S."/>
            <person name="Novikov A."/>
            <person name="Merkel A.Y."/>
        </authorList>
    </citation>
    <scope>NUCLEOTIDE SEQUENCE [LARGE SCALE GENOMIC DNA]</scope>
    <source>
        <strain evidence="4 5">38H-sp</strain>
    </source>
</reference>
<dbReference type="Pfam" id="PF25062">
    <property type="entry name" value="ARM_TT21_N"/>
    <property type="match status" value="1"/>
</dbReference>
<feature type="repeat" description="TPR" evidence="1">
    <location>
        <begin position="26"/>
        <end position="59"/>
    </location>
</feature>
<proteinExistence type="predicted"/>
<dbReference type="InterPro" id="IPR011990">
    <property type="entry name" value="TPR-like_helical_dom_sf"/>
</dbReference>
<name>A0ABU9UEX3_9SPIR</name>
<evidence type="ECO:0000313" key="4">
    <source>
        <dbReference type="EMBL" id="MEM5948520.1"/>
    </source>
</evidence>
<dbReference type="Proteomes" id="UP001466331">
    <property type="component" value="Unassembled WGS sequence"/>
</dbReference>
<comment type="caution">
    <text evidence="4">The sequence shown here is derived from an EMBL/GenBank/DDBJ whole genome shotgun (WGS) entry which is preliminary data.</text>
</comment>
<dbReference type="SUPFAM" id="SSF48452">
    <property type="entry name" value="TPR-like"/>
    <property type="match status" value="2"/>
</dbReference>
<feature type="repeat" description="TPR" evidence="1">
    <location>
        <begin position="94"/>
        <end position="127"/>
    </location>
</feature>
<keyword evidence="1" id="KW-0802">TPR repeat</keyword>
<dbReference type="PROSITE" id="PS50005">
    <property type="entry name" value="TPR"/>
    <property type="match status" value="3"/>
</dbReference>
<evidence type="ECO:0000259" key="3">
    <source>
        <dbReference type="Pfam" id="PF25062"/>
    </source>
</evidence>
<dbReference type="InterPro" id="IPR056833">
    <property type="entry name" value="ARM_TT21_N"/>
</dbReference>
<evidence type="ECO:0000256" key="1">
    <source>
        <dbReference type="PROSITE-ProRule" id="PRU00339"/>
    </source>
</evidence>
<feature type="domain" description="Tetratricopeptide repeat protein 21A/21B N-terminal ARM repeat" evidence="3">
    <location>
        <begin position="36"/>
        <end position="242"/>
    </location>
</feature>
<accession>A0ABU9UEX3</accession>
<dbReference type="EMBL" id="JBCHKQ010000003">
    <property type="protein sequence ID" value="MEM5948520.1"/>
    <property type="molecule type" value="Genomic_DNA"/>
</dbReference>